<keyword evidence="9" id="KW-1185">Reference proteome</keyword>
<accession>A0A5J9W2J5</accession>
<evidence type="ECO:0000256" key="1">
    <source>
        <dbReference type="ARBA" id="ARBA00004141"/>
    </source>
</evidence>
<feature type="transmembrane region" description="Helical" evidence="5">
    <location>
        <begin position="266"/>
        <end position="284"/>
    </location>
</feature>
<keyword evidence="4 5" id="KW-0472">Membrane</keyword>
<feature type="transmembrane region" description="Helical" evidence="5">
    <location>
        <begin position="432"/>
        <end position="452"/>
    </location>
</feature>
<comment type="caution">
    <text evidence="8">The sequence shown here is derived from an EMBL/GenBank/DDBJ whole genome shotgun (WGS) entry which is preliminary data.</text>
</comment>
<dbReference type="PANTHER" id="PTHR21576">
    <property type="entry name" value="UNCHARACTERIZED NODULIN-LIKE PROTEIN"/>
    <property type="match status" value="1"/>
</dbReference>
<evidence type="ECO:0000256" key="3">
    <source>
        <dbReference type="ARBA" id="ARBA00022989"/>
    </source>
</evidence>
<evidence type="ECO:0000256" key="2">
    <source>
        <dbReference type="ARBA" id="ARBA00022692"/>
    </source>
</evidence>
<comment type="subcellular location">
    <subcellularLocation>
        <location evidence="1">Membrane</location>
        <topology evidence="1">Multi-pass membrane protein</topology>
    </subcellularLocation>
</comment>
<dbReference type="GO" id="GO:0016020">
    <property type="term" value="C:membrane"/>
    <property type="evidence" value="ECO:0007669"/>
    <property type="project" value="UniProtKB-SubCell"/>
</dbReference>
<feature type="domain" description="Nodulin-like" evidence="6">
    <location>
        <begin position="32"/>
        <end position="284"/>
    </location>
</feature>
<dbReference type="SUPFAM" id="SSF103473">
    <property type="entry name" value="MFS general substrate transporter"/>
    <property type="match status" value="2"/>
</dbReference>
<dbReference type="Pfam" id="PF23262">
    <property type="entry name" value="NFD4_C"/>
    <property type="match status" value="1"/>
</dbReference>
<reference evidence="8 9" key="1">
    <citation type="journal article" date="2019" name="Sci. Rep.">
        <title>A high-quality genome of Eragrostis curvula grass provides insights into Poaceae evolution and supports new strategies to enhance forage quality.</title>
        <authorList>
            <person name="Carballo J."/>
            <person name="Santos B.A.C.M."/>
            <person name="Zappacosta D."/>
            <person name="Garbus I."/>
            <person name="Selva J.P."/>
            <person name="Gallo C.A."/>
            <person name="Diaz A."/>
            <person name="Albertini E."/>
            <person name="Caccamo M."/>
            <person name="Echenique V."/>
        </authorList>
    </citation>
    <scope>NUCLEOTIDE SEQUENCE [LARGE SCALE GENOMIC DNA]</scope>
    <source>
        <strain evidence="9">cv. Victoria</strain>
        <tissue evidence="8">Leaf</tissue>
    </source>
</reference>
<feature type="transmembrane region" description="Helical" evidence="5">
    <location>
        <begin position="364"/>
        <end position="382"/>
    </location>
</feature>
<feature type="domain" description="NFD4 C-terminal" evidence="7">
    <location>
        <begin position="359"/>
        <end position="567"/>
    </location>
</feature>
<keyword evidence="2 5" id="KW-0812">Transmembrane</keyword>
<feature type="transmembrane region" description="Helical" evidence="5">
    <location>
        <begin position="128"/>
        <end position="150"/>
    </location>
</feature>
<evidence type="ECO:0000259" key="6">
    <source>
        <dbReference type="Pfam" id="PF06813"/>
    </source>
</evidence>
<dbReference type="CDD" id="cd17354">
    <property type="entry name" value="MFS_Mch1p_like"/>
    <property type="match status" value="1"/>
</dbReference>
<dbReference type="Proteomes" id="UP000324897">
    <property type="component" value="Unassembled WGS sequence"/>
</dbReference>
<dbReference type="InterPro" id="IPR036259">
    <property type="entry name" value="MFS_trans_sf"/>
</dbReference>
<dbReference type="Gramene" id="TVU42163">
    <property type="protein sequence ID" value="TVU42163"/>
    <property type="gene ID" value="EJB05_08555"/>
</dbReference>
<feature type="transmembrane region" description="Helical" evidence="5">
    <location>
        <begin position="162"/>
        <end position="186"/>
    </location>
</feature>
<organism evidence="8 9">
    <name type="scientific">Eragrostis curvula</name>
    <name type="common">weeping love grass</name>
    <dbReference type="NCBI Taxonomy" id="38414"/>
    <lineage>
        <taxon>Eukaryota</taxon>
        <taxon>Viridiplantae</taxon>
        <taxon>Streptophyta</taxon>
        <taxon>Embryophyta</taxon>
        <taxon>Tracheophyta</taxon>
        <taxon>Spermatophyta</taxon>
        <taxon>Magnoliopsida</taxon>
        <taxon>Liliopsida</taxon>
        <taxon>Poales</taxon>
        <taxon>Poaceae</taxon>
        <taxon>PACMAD clade</taxon>
        <taxon>Chloridoideae</taxon>
        <taxon>Eragrostideae</taxon>
        <taxon>Eragrostidinae</taxon>
        <taxon>Eragrostis</taxon>
    </lineage>
</organism>
<feature type="transmembrane region" description="Helical" evidence="5">
    <location>
        <begin position="192"/>
        <end position="212"/>
    </location>
</feature>
<protein>
    <submittedName>
        <fullName evidence="8">Uncharacterized protein</fullName>
    </submittedName>
</protein>
<gene>
    <name evidence="8" type="ORF">EJB05_08555</name>
</gene>
<evidence type="ECO:0000313" key="9">
    <source>
        <dbReference type="Proteomes" id="UP000324897"/>
    </source>
</evidence>
<feature type="transmembrane region" description="Helical" evidence="5">
    <location>
        <begin position="33"/>
        <end position="50"/>
    </location>
</feature>
<feature type="transmembrane region" description="Helical" evidence="5">
    <location>
        <begin position="539"/>
        <end position="560"/>
    </location>
</feature>
<feature type="transmembrane region" description="Helical" evidence="5">
    <location>
        <begin position="97"/>
        <end position="116"/>
    </location>
</feature>
<feature type="transmembrane region" description="Helical" evidence="5">
    <location>
        <begin position="233"/>
        <end position="254"/>
    </location>
</feature>
<sequence length="586" mass="62520">MEKRRRTGGEHRIPASKMASSNVKVKHGTRPPWVGLAAAVWVQMAAGNAYTFPLYSPALKSVLGYDQRQLAMLGVANDIGENFGVIAGVLCNSLPPWLVLLVGAVFCFLGFGTLWLAVSRTVLGMPYWLLWIALAIGTNSNAWFVTAVLVTNMRNFPLRRGVVAGLLKGYVGLSAALFTQIFSGVLHHSPESLLLLLAVGLPLVCVATMYYVRPCTPATGAGGEEEDSMQDSHFAFAQLASVVLGAYLVGTTVLGNVVKLSDATSYALFSVTVLLLLAPLAIPVKMTLFRKKKPAPETEPVVVVAAEEEPLLVPTSDAPPAADEEAETVPVLLAEGEGAVVKRKRRPHRGEDFEFTEALVKADFWLLWVGYFIGVGTGVTVLNNLAQIGAAAGIADTTVLLSLFGLGNFLGRLGGGAITEKFVRSMLLVPRPIWMAVTQVILAAAYLCLAYALGPGAVYACAAVIGVCYGAQFAVMIPTTSELFGLKNFGLFYNLMAVANPLGAVLFSEELAGRLYDEEAERQRRPGHGPHACFGPECFRVTFVVLAGCCALGTAVSLILSARIRPVYRALYGGGSFRLPNTAQQH</sequence>
<feature type="transmembrane region" description="Helical" evidence="5">
    <location>
        <begin position="458"/>
        <end position="477"/>
    </location>
</feature>
<dbReference type="InterPro" id="IPR010658">
    <property type="entry name" value="Nodulin-like"/>
</dbReference>
<evidence type="ECO:0000256" key="5">
    <source>
        <dbReference type="SAM" id="Phobius"/>
    </source>
</evidence>
<dbReference type="PANTHER" id="PTHR21576:SF154">
    <property type="entry name" value="OS04G0502800 PROTEIN"/>
    <property type="match status" value="1"/>
</dbReference>
<evidence type="ECO:0000313" key="8">
    <source>
        <dbReference type="EMBL" id="TVU42163.1"/>
    </source>
</evidence>
<proteinExistence type="predicted"/>
<evidence type="ECO:0000256" key="4">
    <source>
        <dbReference type="ARBA" id="ARBA00023136"/>
    </source>
</evidence>
<dbReference type="AlphaFoldDB" id="A0A5J9W2J5"/>
<name>A0A5J9W2J5_9POAL</name>
<dbReference type="Gene3D" id="1.20.1250.20">
    <property type="entry name" value="MFS general substrate transporter like domains"/>
    <property type="match status" value="1"/>
</dbReference>
<dbReference type="InterPro" id="IPR056555">
    <property type="entry name" value="NFD4_C"/>
</dbReference>
<feature type="non-terminal residue" evidence="8">
    <location>
        <position position="1"/>
    </location>
</feature>
<keyword evidence="3 5" id="KW-1133">Transmembrane helix</keyword>
<evidence type="ECO:0000259" key="7">
    <source>
        <dbReference type="Pfam" id="PF23262"/>
    </source>
</evidence>
<dbReference type="EMBL" id="RWGY01000005">
    <property type="protein sequence ID" value="TVU42163.1"/>
    <property type="molecule type" value="Genomic_DNA"/>
</dbReference>
<dbReference type="Pfam" id="PF06813">
    <property type="entry name" value="Nodulin-like"/>
    <property type="match status" value="1"/>
</dbReference>
<feature type="transmembrane region" description="Helical" evidence="5">
    <location>
        <begin position="388"/>
        <end position="411"/>
    </location>
</feature>
<dbReference type="OrthoDB" id="410267at2759"/>